<feature type="signal peptide" evidence="5">
    <location>
        <begin position="1"/>
        <end position="25"/>
    </location>
</feature>
<keyword evidence="3 4" id="KW-0408">Iron</keyword>
<evidence type="ECO:0000259" key="6">
    <source>
        <dbReference type="PROSITE" id="PS51007"/>
    </source>
</evidence>
<sequence>MTTRRDNALRAAALVLANLAAGALAAPAGAGEPAWSEKAIKRQIPPVTGRIAGASLEALAHEGRDLFEARFTDLDGAGRPNATQAIVPTATRRPAELDFQRLAGPDANACSSCHNEPVAGGAGSFVANAFVSEGFESANFDTLDAQFSNERGTNHLFGAGLIELLAREMSADLASQRRAALHAARQSGGAVRKPLSSKGVDFGRLTAFPDGSVDLSELSGVDDDLVVRPFSQKGVMTSIRQFSVNAMNQHHGMEAGERWGARWTGTADFDGDGHADELGPGEVSALVAFQATLAPPREEAPDDEAWVEAAARGRTVFRDIGCESCHRPALPLKSLRFEDPGPLDMAGTLRTGDVETPATYDLSTLEWAKRLPRNDAGEVLVPLFGDLKRHRIADSRTPRLGNETLAQRFVERDVFMTAELWGLADTAPYGHRGDITTLDAVIRAHGAEGEASGHAYAALPDADRSALIAWLKTLRVEE</sequence>
<evidence type="ECO:0000313" key="8">
    <source>
        <dbReference type="Proteomes" id="UP000664288"/>
    </source>
</evidence>
<proteinExistence type="predicted"/>
<dbReference type="Proteomes" id="UP000664288">
    <property type="component" value="Unassembled WGS sequence"/>
</dbReference>
<dbReference type="EMBL" id="JAFMPY010000006">
    <property type="protein sequence ID" value="MBO0903496.1"/>
    <property type="molecule type" value="Genomic_DNA"/>
</dbReference>
<accession>A0ABS3J1D5</accession>
<protein>
    <recommendedName>
        <fullName evidence="6">Cytochrome c domain-containing protein</fullName>
    </recommendedName>
</protein>
<evidence type="ECO:0000256" key="2">
    <source>
        <dbReference type="ARBA" id="ARBA00022723"/>
    </source>
</evidence>
<dbReference type="InterPro" id="IPR010538">
    <property type="entry name" value="DHOR"/>
</dbReference>
<feature type="domain" description="Cytochrome c" evidence="6">
    <location>
        <begin position="308"/>
        <end position="475"/>
    </location>
</feature>
<dbReference type="InterPro" id="IPR036909">
    <property type="entry name" value="Cyt_c-like_dom_sf"/>
</dbReference>
<name>A0ABS3J1D5_9HYPH</name>
<keyword evidence="8" id="KW-1185">Reference proteome</keyword>
<organism evidence="7 8">
    <name type="scientific">Jiella sonneratiae</name>
    <dbReference type="NCBI Taxonomy" id="2816856"/>
    <lineage>
        <taxon>Bacteria</taxon>
        <taxon>Pseudomonadati</taxon>
        <taxon>Pseudomonadota</taxon>
        <taxon>Alphaproteobacteria</taxon>
        <taxon>Hyphomicrobiales</taxon>
        <taxon>Aurantimonadaceae</taxon>
        <taxon>Jiella</taxon>
    </lineage>
</organism>
<evidence type="ECO:0000256" key="5">
    <source>
        <dbReference type="SAM" id="SignalP"/>
    </source>
</evidence>
<comment type="caution">
    <text evidence="7">The sequence shown here is derived from an EMBL/GenBank/DDBJ whole genome shotgun (WGS) entry which is preliminary data.</text>
</comment>
<evidence type="ECO:0000313" key="7">
    <source>
        <dbReference type="EMBL" id="MBO0903496.1"/>
    </source>
</evidence>
<dbReference type="InterPro" id="IPR051395">
    <property type="entry name" value="Cytochrome_c_Peroxidase/MauG"/>
</dbReference>
<dbReference type="PROSITE" id="PS51007">
    <property type="entry name" value="CYTC"/>
    <property type="match status" value="1"/>
</dbReference>
<dbReference type="PANTHER" id="PTHR30600">
    <property type="entry name" value="CYTOCHROME C PEROXIDASE-RELATED"/>
    <property type="match status" value="1"/>
</dbReference>
<evidence type="ECO:0000256" key="3">
    <source>
        <dbReference type="ARBA" id="ARBA00023004"/>
    </source>
</evidence>
<dbReference type="InterPro" id="IPR009056">
    <property type="entry name" value="Cyt_c-like_dom"/>
</dbReference>
<keyword evidence="1 4" id="KW-0349">Heme</keyword>
<evidence type="ECO:0000256" key="4">
    <source>
        <dbReference type="PROSITE-ProRule" id="PRU00433"/>
    </source>
</evidence>
<evidence type="ECO:0000256" key="1">
    <source>
        <dbReference type="ARBA" id="ARBA00022617"/>
    </source>
</evidence>
<dbReference type="Pfam" id="PF06537">
    <property type="entry name" value="DHOR"/>
    <property type="match status" value="1"/>
</dbReference>
<gene>
    <name evidence="7" type="ORF">J1C47_07565</name>
</gene>
<dbReference type="RefSeq" id="WP_207350135.1">
    <property type="nucleotide sequence ID" value="NZ_JAFMPY010000006.1"/>
</dbReference>
<feature type="chain" id="PRO_5046621163" description="Cytochrome c domain-containing protein" evidence="5">
    <location>
        <begin position="26"/>
        <end position="478"/>
    </location>
</feature>
<keyword evidence="2 4" id="KW-0479">Metal-binding</keyword>
<dbReference type="InterPro" id="IPR006311">
    <property type="entry name" value="TAT_signal"/>
</dbReference>
<reference evidence="7 8" key="1">
    <citation type="submission" date="2021-03" db="EMBL/GenBank/DDBJ databases">
        <title>Whole genome sequence of Jiella sp. MQZ13P-4.</title>
        <authorList>
            <person name="Tuo L."/>
        </authorList>
    </citation>
    <scope>NUCLEOTIDE SEQUENCE [LARGE SCALE GENOMIC DNA]</scope>
    <source>
        <strain evidence="7 8">MQZ13P-4</strain>
    </source>
</reference>
<dbReference type="PROSITE" id="PS51318">
    <property type="entry name" value="TAT"/>
    <property type="match status" value="1"/>
</dbReference>
<dbReference type="SUPFAM" id="SSF46626">
    <property type="entry name" value="Cytochrome c"/>
    <property type="match status" value="1"/>
</dbReference>
<dbReference type="Gene3D" id="1.10.760.10">
    <property type="entry name" value="Cytochrome c-like domain"/>
    <property type="match status" value="1"/>
</dbReference>
<keyword evidence="5" id="KW-0732">Signal</keyword>
<dbReference type="PANTHER" id="PTHR30600:SF4">
    <property type="entry name" value="CYTOCHROME C DOMAIN-CONTAINING PROTEIN"/>
    <property type="match status" value="1"/>
</dbReference>